<dbReference type="PANTHER" id="PTHR35535">
    <property type="entry name" value="HEAT SHOCK PROTEIN HSLJ"/>
    <property type="match status" value="1"/>
</dbReference>
<keyword evidence="3" id="KW-1185">Reference proteome</keyword>
<evidence type="ECO:0000259" key="1">
    <source>
        <dbReference type="Pfam" id="PF03724"/>
    </source>
</evidence>
<name>A0A6M4GX86_9PROT</name>
<protein>
    <recommendedName>
        <fullName evidence="1">DUF306 domain-containing protein</fullName>
    </recommendedName>
</protein>
<dbReference type="Proteomes" id="UP000501534">
    <property type="component" value="Chromosome"/>
</dbReference>
<dbReference type="Gene3D" id="2.40.128.270">
    <property type="match status" value="1"/>
</dbReference>
<dbReference type="Pfam" id="PF03724">
    <property type="entry name" value="META"/>
    <property type="match status" value="1"/>
</dbReference>
<feature type="domain" description="DUF306" evidence="1">
    <location>
        <begin position="9"/>
        <end position="103"/>
    </location>
</feature>
<dbReference type="InterPro" id="IPR038670">
    <property type="entry name" value="HslJ-like_sf"/>
</dbReference>
<accession>A0A6M4GX86</accession>
<proteinExistence type="predicted"/>
<sequence length="108" mass="11124">MPEPVTLAGTGWTVPGAANPGAAARLEFSTTGRVTGFTGCNMLTGSYTYDGDRLEVAAATTKRACLGAGNEAEALMLAILAGRPRAAISGNKLILTTPDGKRLELDRN</sequence>
<organism evidence="2 3">
    <name type="scientific">Usitatibacter rugosus</name>
    <dbReference type="NCBI Taxonomy" id="2732067"/>
    <lineage>
        <taxon>Bacteria</taxon>
        <taxon>Pseudomonadati</taxon>
        <taxon>Pseudomonadota</taxon>
        <taxon>Betaproteobacteria</taxon>
        <taxon>Nitrosomonadales</taxon>
        <taxon>Usitatibacteraceae</taxon>
        <taxon>Usitatibacter</taxon>
    </lineage>
</organism>
<dbReference type="InterPro" id="IPR053147">
    <property type="entry name" value="Hsp_HslJ-like"/>
</dbReference>
<dbReference type="KEGG" id="uru:DSM104443_02982"/>
<evidence type="ECO:0000313" key="3">
    <source>
        <dbReference type="Proteomes" id="UP000501534"/>
    </source>
</evidence>
<gene>
    <name evidence="2" type="ORF">DSM104443_02982</name>
</gene>
<dbReference type="InterPro" id="IPR005184">
    <property type="entry name" value="DUF306_Meta_HslJ"/>
</dbReference>
<dbReference type="EMBL" id="CP053069">
    <property type="protein sequence ID" value="QJR11899.1"/>
    <property type="molecule type" value="Genomic_DNA"/>
</dbReference>
<dbReference type="PANTHER" id="PTHR35535:SF2">
    <property type="entry name" value="DUF306 DOMAIN-CONTAINING PROTEIN"/>
    <property type="match status" value="1"/>
</dbReference>
<reference evidence="2 3" key="1">
    <citation type="submission" date="2020-04" db="EMBL/GenBank/DDBJ databases">
        <title>Usitatibacter rugosus gen. nov., sp. nov. and Usitatibacter palustris sp. nov., novel members of Usitatibacteraceae fam. nov. within the order Nitrosomonadales isolated from soil.</title>
        <authorList>
            <person name="Huber K.J."/>
            <person name="Neumann-Schaal M."/>
            <person name="Geppert A."/>
            <person name="Luckner M."/>
            <person name="Wanner G."/>
            <person name="Overmann J."/>
        </authorList>
    </citation>
    <scope>NUCLEOTIDE SEQUENCE [LARGE SCALE GENOMIC DNA]</scope>
    <source>
        <strain evidence="2 3">0125_3</strain>
    </source>
</reference>
<dbReference type="AlphaFoldDB" id="A0A6M4GX86"/>
<evidence type="ECO:0000313" key="2">
    <source>
        <dbReference type="EMBL" id="QJR11899.1"/>
    </source>
</evidence>